<name>B3RUV6_TRIAD</name>
<dbReference type="Gene3D" id="3.40.50.2300">
    <property type="match status" value="2"/>
</dbReference>
<dbReference type="CTD" id="6753139"/>
<reference evidence="10 11" key="1">
    <citation type="journal article" date="2008" name="Nature">
        <title>The Trichoplax genome and the nature of placozoans.</title>
        <authorList>
            <person name="Srivastava M."/>
            <person name="Begovic E."/>
            <person name="Chapman J."/>
            <person name="Putnam N.H."/>
            <person name="Hellsten U."/>
            <person name="Kawashima T."/>
            <person name="Kuo A."/>
            <person name="Mitros T."/>
            <person name="Salamov A."/>
            <person name="Carpenter M.L."/>
            <person name="Signorovitch A.Y."/>
            <person name="Moreno M.A."/>
            <person name="Kamm K."/>
            <person name="Grimwood J."/>
            <person name="Schmutz J."/>
            <person name="Shapiro H."/>
            <person name="Grigoriev I.V."/>
            <person name="Buss L.W."/>
            <person name="Schierwater B."/>
            <person name="Dellaporta S.L."/>
            <person name="Rokhsar D.S."/>
        </authorList>
    </citation>
    <scope>NUCLEOTIDE SEQUENCE [LARGE SCALE GENOMIC DNA]</scope>
    <source>
        <strain evidence="10 11">Grell-BS-1999</strain>
    </source>
</reference>
<dbReference type="InterPro" id="IPR028082">
    <property type="entry name" value="Peripla_BP_I"/>
</dbReference>
<keyword evidence="2" id="KW-0812">Transmembrane</keyword>
<evidence type="ECO:0000256" key="2">
    <source>
        <dbReference type="ARBA" id="ARBA00022692"/>
    </source>
</evidence>
<proteinExistence type="predicted"/>
<evidence type="ECO:0000256" key="8">
    <source>
        <dbReference type="ARBA" id="ARBA00023224"/>
    </source>
</evidence>
<dbReference type="GO" id="GO:0004965">
    <property type="term" value="F:G protein-coupled GABA receptor activity"/>
    <property type="evidence" value="ECO:0007669"/>
    <property type="project" value="InterPro"/>
</dbReference>
<dbReference type="Proteomes" id="UP000009022">
    <property type="component" value="Unassembled WGS sequence"/>
</dbReference>
<keyword evidence="8" id="KW-0807">Transducer</keyword>
<keyword evidence="4" id="KW-0297">G-protein coupled receptor</keyword>
<dbReference type="GeneID" id="6753139"/>
<keyword evidence="7" id="KW-0325">Glycoprotein</keyword>
<evidence type="ECO:0000259" key="9">
    <source>
        <dbReference type="Pfam" id="PF01094"/>
    </source>
</evidence>
<dbReference type="OrthoDB" id="17569at2759"/>
<dbReference type="Pfam" id="PF01094">
    <property type="entry name" value="ANF_receptor"/>
    <property type="match status" value="1"/>
</dbReference>
<evidence type="ECO:0000256" key="4">
    <source>
        <dbReference type="ARBA" id="ARBA00023040"/>
    </source>
</evidence>
<keyword evidence="11" id="KW-1185">Reference proteome</keyword>
<evidence type="ECO:0000256" key="5">
    <source>
        <dbReference type="ARBA" id="ARBA00023136"/>
    </source>
</evidence>
<dbReference type="RefSeq" id="XP_002111926.1">
    <property type="nucleotide sequence ID" value="XM_002111890.1"/>
</dbReference>
<sequence length="209" mass="23250">MKLSQKLISTCQSVAFLLSVMLIFSKVAAFKHKKLHLSGFVPIDISASGGFSAAGMLPALEMGFAEINNSSQVLADYKLEINWSDTKCLAGYSTSLFMEEIAKEPTKIMLVGDGCSMSTQPIAEACPYYNLIMISYIAASPVLSDKSRYKTFFRMAMPDSSYNGPRIAVMRHFNWSRIATIHQTENSNYFSLLKISMTKHAEQTLKNLK</sequence>
<evidence type="ECO:0000256" key="1">
    <source>
        <dbReference type="ARBA" id="ARBA00004370"/>
    </source>
</evidence>
<evidence type="ECO:0000313" key="11">
    <source>
        <dbReference type="Proteomes" id="UP000009022"/>
    </source>
</evidence>
<keyword evidence="5" id="KW-0472">Membrane</keyword>
<dbReference type="GO" id="GO:0016020">
    <property type="term" value="C:membrane"/>
    <property type="evidence" value="ECO:0007669"/>
    <property type="project" value="UniProtKB-SubCell"/>
</dbReference>
<dbReference type="PRINTS" id="PR01176">
    <property type="entry name" value="GABABRECEPTR"/>
</dbReference>
<protein>
    <recommendedName>
        <fullName evidence="9">Receptor ligand binding region domain-containing protein</fullName>
    </recommendedName>
</protein>
<dbReference type="eggNOG" id="KOG1055">
    <property type="taxonomic scope" value="Eukaryota"/>
</dbReference>
<dbReference type="InterPro" id="IPR002455">
    <property type="entry name" value="GPCR3_GABA-B"/>
</dbReference>
<evidence type="ECO:0000313" key="10">
    <source>
        <dbReference type="EMBL" id="EDV25893.1"/>
    </source>
</evidence>
<gene>
    <name evidence="10" type="ORF">TRIADDRAFT_55429</name>
</gene>
<dbReference type="PANTHER" id="PTHR10519">
    <property type="entry name" value="GABA-B RECEPTOR"/>
    <property type="match status" value="1"/>
</dbReference>
<accession>B3RUV6</accession>
<dbReference type="SUPFAM" id="SSF53822">
    <property type="entry name" value="Periplasmic binding protein-like I"/>
    <property type="match status" value="1"/>
</dbReference>
<dbReference type="AlphaFoldDB" id="B3RUV6"/>
<organism evidence="10 11">
    <name type="scientific">Trichoplax adhaerens</name>
    <name type="common">Trichoplax reptans</name>
    <dbReference type="NCBI Taxonomy" id="10228"/>
    <lineage>
        <taxon>Eukaryota</taxon>
        <taxon>Metazoa</taxon>
        <taxon>Placozoa</taxon>
        <taxon>Uniplacotomia</taxon>
        <taxon>Trichoplacea</taxon>
        <taxon>Trichoplacidae</taxon>
        <taxon>Trichoplax</taxon>
    </lineage>
</organism>
<dbReference type="PANTHER" id="PTHR10519:SF74">
    <property type="entry name" value="GAMMA-AMINOBUTYRIC ACID TYPE B RECEPTOR SUBUNIT 2"/>
    <property type="match status" value="1"/>
</dbReference>
<dbReference type="InParanoid" id="B3RUV6"/>
<evidence type="ECO:0000256" key="7">
    <source>
        <dbReference type="ARBA" id="ARBA00023180"/>
    </source>
</evidence>
<keyword evidence="3" id="KW-1133">Transmembrane helix</keyword>
<evidence type="ECO:0000256" key="3">
    <source>
        <dbReference type="ARBA" id="ARBA00022989"/>
    </source>
</evidence>
<dbReference type="KEGG" id="tad:TRIADDRAFT_55429"/>
<dbReference type="OMA" id="RINEDQT"/>
<dbReference type="InterPro" id="IPR001828">
    <property type="entry name" value="ANF_lig-bd_rcpt"/>
</dbReference>
<dbReference type="PhylomeDB" id="B3RUV6"/>
<dbReference type="HOGENOM" id="CLU_1316938_0_0_1"/>
<comment type="subcellular location">
    <subcellularLocation>
        <location evidence="1">Membrane</location>
    </subcellularLocation>
</comment>
<dbReference type="EMBL" id="DS985244">
    <property type="protein sequence ID" value="EDV25893.1"/>
    <property type="molecule type" value="Genomic_DNA"/>
</dbReference>
<evidence type="ECO:0000256" key="6">
    <source>
        <dbReference type="ARBA" id="ARBA00023170"/>
    </source>
</evidence>
<dbReference type="STRING" id="10228.B3RUV6"/>
<keyword evidence="6" id="KW-0675">Receptor</keyword>
<feature type="domain" description="Receptor ligand binding region" evidence="9">
    <location>
        <begin position="57"/>
        <end position="188"/>
    </location>
</feature>